<dbReference type="GO" id="GO:0003677">
    <property type="term" value="F:DNA binding"/>
    <property type="evidence" value="ECO:0007669"/>
    <property type="project" value="UniProtKB-KW"/>
</dbReference>
<dbReference type="GO" id="GO:0004386">
    <property type="term" value="F:helicase activity"/>
    <property type="evidence" value="ECO:0007669"/>
    <property type="project" value="UniProtKB-KW"/>
</dbReference>
<keyword evidence="3" id="KW-0378">Hydrolase</keyword>
<dbReference type="GO" id="GO:0005524">
    <property type="term" value="F:ATP binding"/>
    <property type="evidence" value="ECO:0007669"/>
    <property type="project" value="UniProtKB-KW"/>
</dbReference>
<comment type="caution">
    <text evidence="9">The sequence shown here is derived from an EMBL/GenBank/DDBJ whole genome shotgun (WGS) entry which is preliminary data.</text>
</comment>
<reference evidence="9 10" key="1">
    <citation type="submission" date="2020-04" db="EMBL/GenBank/DDBJ databases">
        <authorList>
            <person name="Zhang R."/>
            <person name="Schippers A."/>
        </authorList>
    </citation>
    <scope>NUCLEOTIDE SEQUENCE [LARGE SCALE GENOMIC DNA]</scope>
    <source>
        <strain evidence="9 10">DSM 109850</strain>
    </source>
</reference>
<accession>A0A7Y0L1C4</accession>
<evidence type="ECO:0000256" key="7">
    <source>
        <dbReference type="ARBA" id="ARBA00023204"/>
    </source>
</evidence>
<keyword evidence="10" id="KW-1185">Reference proteome</keyword>
<keyword evidence="4" id="KW-0347">Helicase</keyword>
<evidence type="ECO:0000256" key="5">
    <source>
        <dbReference type="ARBA" id="ARBA00022840"/>
    </source>
</evidence>
<dbReference type="AlphaFoldDB" id="A0A7Y0L1C4"/>
<dbReference type="GO" id="GO:0016787">
    <property type="term" value="F:hydrolase activity"/>
    <property type="evidence" value="ECO:0007669"/>
    <property type="project" value="UniProtKB-KW"/>
</dbReference>
<evidence type="ECO:0000313" key="9">
    <source>
        <dbReference type="EMBL" id="NMP21477.1"/>
    </source>
</evidence>
<name>A0A7Y0L1C4_9FIRM</name>
<evidence type="ECO:0000313" key="10">
    <source>
        <dbReference type="Proteomes" id="UP000533476"/>
    </source>
</evidence>
<dbReference type="Pfam" id="PF12705">
    <property type="entry name" value="PDDEXK_1"/>
    <property type="match status" value="1"/>
</dbReference>
<protein>
    <submittedName>
        <fullName evidence="9">PD-(D/E)XK nuclease family protein</fullName>
    </submittedName>
</protein>
<keyword evidence="6" id="KW-0238">DNA-binding</keyword>
<evidence type="ECO:0000256" key="2">
    <source>
        <dbReference type="ARBA" id="ARBA00022763"/>
    </source>
</evidence>
<proteinExistence type="predicted"/>
<dbReference type="Gene3D" id="3.90.320.10">
    <property type="match status" value="1"/>
</dbReference>
<dbReference type="GO" id="GO:0006281">
    <property type="term" value="P:DNA repair"/>
    <property type="evidence" value="ECO:0007669"/>
    <property type="project" value="UniProtKB-KW"/>
</dbReference>
<keyword evidence="2" id="KW-0227">DNA damage</keyword>
<sequence>MPLLCYQGLLSNVHQHFWNRMRTLPEPIARASVVLVPSRPLAASLGSRVGDGPPIRALDDRLEQVLPQHIMRLPQGAWEMLSHAIPDDVLDSRHQAVPGLTRTALTVVRQGRQQGMPPFRAHPDDTLPWDALWRHVDERLSGSAWDELRMYEYAARSAKVPTAADGIVFLYGFNRIARPLWALIREWSRRVPVELWALSPLWDGISNERVKRFSGRIEMLSQPGPKRAFEMVPGDAFRGVARVMIERGVGVDDVVVAVSDARDIRPIARAFAEAHLIAQPVAQPPEAKAHWELLLRLSLGRATGGERNYWEMVAPALGWAVELPTVLADELLQCRDWQQVIRCMEDLARHDSAWTFLAEEAKCLALYDTWGVPVSAESLFEALGQLVFSQARDLPIMPFEEAVWVPSAVLAIAGRGPVPRPRHHSPFDHEKALRDWLPDSWPESVDALLLQALKEDSGIQCWWMVGQMPEDSDWRGQPDDRRASDRVRAWYRDWREEARFTAYQGVVSGDAVAELIPTRFSASALEEFGRCPTSFLLSRLIGARARQESGVEVDPRLAGQWAHRALEILVRQRGALTRTTVAQAVQQAMDDNPAPPGVAEFHRRYQRDRLESELYEAFLRDGWDPTGTSEVEVTLNWDLIVPMTGRIDRLDFLPDGSMRVIDYKTGHLVNPSRIHPAHLQLALYWLAVYERYQRPLRAELFGVSQMAGYQHRVLEVDDPEALKEKVEHLLSGIRDRMHQGLFLPLPDPRGNPCRGCDFRDVCPASVAEYARRKGATGAQEYRSLWEGDEHGND</sequence>
<keyword evidence="5" id="KW-0067">ATP-binding</keyword>
<dbReference type="RefSeq" id="WP_169096867.1">
    <property type="nucleotide sequence ID" value="NZ_JABBVZ010000008.1"/>
</dbReference>
<evidence type="ECO:0000256" key="3">
    <source>
        <dbReference type="ARBA" id="ARBA00022801"/>
    </source>
</evidence>
<keyword evidence="1" id="KW-0547">Nucleotide-binding</keyword>
<dbReference type="Proteomes" id="UP000533476">
    <property type="component" value="Unassembled WGS sequence"/>
</dbReference>
<dbReference type="SUPFAM" id="SSF52980">
    <property type="entry name" value="Restriction endonuclease-like"/>
    <property type="match status" value="1"/>
</dbReference>
<evidence type="ECO:0000256" key="6">
    <source>
        <dbReference type="ARBA" id="ARBA00023125"/>
    </source>
</evidence>
<dbReference type="EMBL" id="JABBVZ010000008">
    <property type="protein sequence ID" value="NMP21477.1"/>
    <property type="molecule type" value="Genomic_DNA"/>
</dbReference>
<evidence type="ECO:0000259" key="8">
    <source>
        <dbReference type="Pfam" id="PF12705"/>
    </source>
</evidence>
<dbReference type="InterPro" id="IPR038726">
    <property type="entry name" value="PDDEXK_AddAB-type"/>
</dbReference>
<evidence type="ECO:0000256" key="1">
    <source>
        <dbReference type="ARBA" id="ARBA00022741"/>
    </source>
</evidence>
<keyword evidence="7" id="KW-0234">DNA repair</keyword>
<dbReference type="InterPro" id="IPR011335">
    <property type="entry name" value="Restrct_endonuc-II-like"/>
</dbReference>
<feature type="domain" description="PD-(D/E)XK endonuclease-like" evidence="8">
    <location>
        <begin position="519"/>
        <end position="763"/>
    </location>
</feature>
<organism evidence="9 10">
    <name type="scientific">Sulfobacillus harzensis</name>
    <dbReference type="NCBI Taxonomy" id="2729629"/>
    <lineage>
        <taxon>Bacteria</taxon>
        <taxon>Bacillati</taxon>
        <taxon>Bacillota</taxon>
        <taxon>Clostridia</taxon>
        <taxon>Eubacteriales</taxon>
        <taxon>Clostridiales Family XVII. Incertae Sedis</taxon>
        <taxon>Sulfobacillus</taxon>
    </lineage>
</organism>
<dbReference type="InterPro" id="IPR011604">
    <property type="entry name" value="PDDEXK-like_dom_sf"/>
</dbReference>
<evidence type="ECO:0000256" key="4">
    <source>
        <dbReference type="ARBA" id="ARBA00022806"/>
    </source>
</evidence>
<gene>
    <name evidence="9" type="ORF">HIJ39_03775</name>
</gene>